<evidence type="ECO:0000313" key="3">
    <source>
        <dbReference type="EMBL" id="ADB30008.1"/>
    </source>
</evidence>
<proteinExistence type="predicted"/>
<evidence type="ECO:0000313" key="4">
    <source>
        <dbReference type="Proteomes" id="UP000007967"/>
    </source>
</evidence>
<feature type="domain" description="AB hydrolase-1" evidence="2">
    <location>
        <begin position="26"/>
        <end position="171"/>
    </location>
</feature>
<name>D2Q010_KRIFD</name>
<dbReference type="PRINTS" id="PR00412">
    <property type="entry name" value="EPOXHYDRLASE"/>
</dbReference>
<keyword evidence="4" id="KW-1185">Reference proteome</keyword>
<dbReference type="STRING" id="479435.Kfla_0903"/>
<dbReference type="RefSeq" id="WP_012918564.1">
    <property type="nucleotide sequence ID" value="NC_013729.1"/>
</dbReference>
<gene>
    <name evidence="3" type="ordered locus">Kfla_0903</name>
</gene>
<dbReference type="SUPFAM" id="SSF53474">
    <property type="entry name" value="alpha/beta-Hydrolases"/>
    <property type="match status" value="1"/>
</dbReference>
<keyword evidence="1 3" id="KW-0378">Hydrolase</keyword>
<dbReference type="InterPro" id="IPR029058">
    <property type="entry name" value="AB_hydrolase_fold"/>
</dbReference>
<dbReference type="PRINTS" id="PR00111">
    <property type="entry name" value="ABHYDROLASE"/>
</dbReference>
<dbReference type="Gene3D" id="3.40.50.1820">
    <property type="entry name" value="alpha/beta hydrolase"/>
    <property type="match status" value="1"/>
</dbReference>
<dbReference type="HOGENOM" id="CLU_020336_7_1_11"/>
<sequence length="289" mass="32009">MFDNFQLDRITVGEVPLRVRHGGSGPAVVLLHGHPRTHTTWYAVAPRLAAAGFTVVCPDLRGYGQSGKPPTDADHTPYSKRAMANDLVGLMDALGHATFSVVGHDRGSYVAYRTALDHPERVAKLVVIDGVPAVEALERTDAKFAAQWWHWWFFAQSEKPAERVICADPDAWYNAWTSNGPDALGPENHADFLAAIRDPATVHGMLEDYRAGLGIDRRTDEQDRAAGRQIRCPAMMLWSTRDDMEEIYGDPLEVWKPWCPQIVGHGIDSTHHVAENAPAELVKSLAEFL</sequence>
<dbReference type="EMBL" id="CP001736">
    <property type="protein sequence ID" value="ADB30008.1"/>
    <property type="molecule type" value="Genomic_DNA"/>
</dbReference>
<dbReference type="InterPro" id="IPR000639">
    <property type="entry name" value="Epox_hydrolase-like"/>
</dbReference>
<dbReference type="OrthoDB" id="9812774at2"/>
<reference evidence="3 4" key="2">
    <citation type="journal article" date="2010" name="Stand. Genomic Sci.">
        <title>Complete genome sequence of Kribbella flavida type strain (IFO 14399).</title>
        <authorList>
            <person name="Pukall R."/>
            <person name="Lapidus A."/>
            <person name="Glavina Del Rio T."/>
            <person name="Copeland A."/>
            <person name="Tice H."/>
            <person name="Cheng J.-F."/>
            <person name="Lucas S."/>
            <person name="Chen F."/>
            <person name="Nolan M."/>
            <person name="LaButti K."/>
            <person name="Pati A."/>
            <person name="Ivanova N."/>
            <person name="Mavrommatis K."/>
            <person name="Mikhailova N."/>
            <person name="Pitluck S."/>
            <person name="Bruce D."/>
            <person name="Goodwin L."/>
            <person name="Land M."/>
            <person name="Hauser L."/>
            <person name="Chang Y.-J."/>
            <person name="Jeffries C.D."/>
            <person name="Chen A."/>
            <person name="Palaniappan K."/>
            <person name="Chain P."/>
            <person name="Rohde M."/>
            <person name="Goeker M."/>
            <person name="Bristow J."/>
            <person name="Eisen J.A."/>
            <person name="Markowitz V."/>
            <person name="Hugenholtz P."/>
            <person name="Kyrpides N.C."/>
            <person name="Klenk H.-P."/>
            <person name="Brettin T."/>
        </authorList>
    </citation>
    <scope>NUCLEOTIDE SEQUENCE [LARGE SCALE GENOMIC DNA]</scope>
    <source>
        <strain evidence="4">DSM 17836 / JCM 10339 / NBRC 14399</strain>
    </source>
</reference>
<dbReference type="AlphaFoldDB" id="D2Q010"/>
<accession>D2Q010</accession>
<dbReference type="ESTHER" id="krifd-d2q010">
    <property type="family name" value="Haloacetate_dehalogenase"/>
</dbReference>
<dbReference type="InterPro" id="IPR000073">
    <property type="entry name" value="AB_hydrolase_1"/>
</dbReference>
<reference evidence="4" key="1">
    <citation type="submission" date="2009-09" db="EMBL/GenBank/DDBJ databases">
        <title>The complete genome of Kribbella flavida DSM 17836.</title>
        <authorList>
            <consortium name="US DOE Joint Genome Institute (JGI-PGF)"/>
            <person name="Lucas S."/>
            <person name="Copeland A."/>
            <person name="Lapidus A."/>
            <person name="Glavina del Rio T."/>
            <person name="Dalin E."/>
            <person name="Tice H."/>
            <person name="Bruce D."/>
            <person name="Goodwin L."/>
            <person name="Pitluck S."/>
            <person name="Kyrpides N."/>
            <person name="Mavromatis K."/>
            <person name="Ivanova N."/>
            <person name="Saunders E."/>
            <person name="Brettin T."/>
            <person name="Detter J.C."/>
            <person name="Han C."/>
            <person name="Larimer F."/>
            <person name="Land M."/>
            <person name="Hauser L."/>
            <person name="Markowitz V."/>
            <person name="Cheng J.-F."/>
            <person name="Hugenholtz P."/>
            <person name="Woyke T."/>
            <person name="Wu D."/>
            <person name="Pukall R."/>
            <person name="Klenk H.-P."/>
            <person name="Eisen J.A."/>
        </authorList>
    </citation>
    <scope>NUCLEOTIDE SEQUENCE [LARGE SCALE GENOMIC DNA]</scope>
    <source>
        <strain evidence="4">DSM 17836 / JCM 10339 / NBRC 14399</strain>
    </source>
</reference>
<evidence type="ECO:0000259" key="2">
    <source>
        <dbReference type="Pfam" id="PF00561"/>
    </source>
</evidence>
<dbReference type="KEGG" id="kfl:Kfla_0903"/>
<dbReference type="GO" id="GO:0016787">
    <property type="term" value="F:hydrolase activity"/>
    <property type="evidence" value="ECO:0007669"/>
    <property type="project" value="UniProtKB-KW"/>
</dbReference>
<dbReference type="Pfam" id="PF00561">
    <property type="entry name" value="Abhydrolase_1"/>
    <property type="match status" value="1"/>
</dbReference>
<organism evidence="3 4">
    <name type="scientific">Kribbella flavida (strain DSM 17836 / JCM 10339 / NBRC 14399)</name>
    <dbReference type="NCBI Taxonomy" id="479435"/>
    <lineage>
        <taxon>Bacteria</taxon>
        <taxon>Bacillati</taxon>
        <taxon>Actinomycetota</taxon>
        <taxon>Actinomycetes</taxon>
        <taxon>Propionibacteriales</taxon>
        <taxon>Kribbellaceae</taxon>
        <taxon>Kribbella</taxon>
    </lineage>
</organism>
<dbReference type="PANTHER" id="PTHR43329">
    <property type="entry name" value="EPOXIDE HYDROLASE"/>
    <property type="match status" value="1"/>
</dbReference>
<evidence type="ECO:0000256" key="1">
    <source>
        <dbReference type="ARBA" id="ARBA00022801"/>
    </source>
</evidence>
<dbReference type="eggNOG" id="COG0596">
    <property type="taxonomic scope" value="Bacteria"/>
</dbReference>
<protein>
    <submittedName>
        <fullName evidence="3">Alpha/beta hydrolase fold protein</fullName>
    </submittedName>
</protein>
<dbReference type="Proteomes" id="UP000007967">
    <property type="component" value="Chromosome"/>
</dbReference>